<dbReference type="Gene3D" id="3.40.630.30">
    <property type="match status" value="1"/>
</dbReference>
<evidence type="ECO:0000259" key="2">
    <source>
        <dbReference type="PROSITE" id="PS51729"/>
    </source>
</evidence>
<evidence type="ECO:0000313" key="4">
    <source>
        <dbReference type="Proteomes" id="UP001198374"/>
    </source>
</evidence>
<dbReference type="PROSITE" id="PS51186">
    <property type="entry name" value="GNAT"/>
    <property type="match status" value="1"/>
</dbReference>
<organism evidence="3 4">
    <name type="scientific">Anaerococcus degeneri</name>
    <dbReference type="NCBI Taxonomy" id="361500"/>
    <lineage>
        <taxon>Bacteria</taxon>
        <taxon>Bacillati</taxon>
        <taxon>Bacillota</taxon>
        <taxon>Tissierellia</taxon>
        <taxon>Tissierellales</taxon>
        <taxon>Peptoniphilaceae</taxon>
        <taxon>Anaerococcus</taxon>
    </lineage>
</organism>
<dbReference type="PANTHER" id="PTHR31435">
    <property type="entry name" value="PROTEIN NATD1"/>
    <property type="match status" value="1"/>
</dbReference>
<evidence type="ECO:0000313" key="3">
    <source>
        <dbReference type="EMBL" id="MCA2095878.1"/>
    </source>
</evidence>
<gene>
    <name evidence="3" type="ORF">LDJ82_03005</name>
</gene>
<protein>
    <submittedName>
        <fullName evidence="3">N-acetyltransferase</fullName>
    </submittedName>
</protein>
<dbReference type="InterPro" id="IPR000182">
    <property type="entry name" value="GNAT_dom"/>
</dbReference>
<reference evidence="4" key="1">
    <citation type="submission" date="2023-07" db="EMBL/GenBank/DDBJ databases">
        <title>FDA dAtabase for Regulatory Grade micrObial Sequences (FDA-ARGOS): Supporting development and validation of Infectious Disease Dx tests.</title>
        <authorList>
            <person name="Sproer C."/>
            <person name="Gronow S."/>
            <person name="Severitt S."/>
            <person name="Schroder I."/>
            <person name="Tallon L."/>
            <person name="Sadzewicz L."/>
            <person name="Zhao X."/>
            <person name="Boylan J."/>
            <person name="Ott S."/>
            <person name="Bowen H."/>
            <person name="Vavikolanu K."/>
            <person name="Hazen T."/>
            <person name="Aluvathingal J."/>
            <person name="Nadendla S."/>
            <person name="Lowell S."/>
            <person name="Myers T."/>
            <person name="Yan Y."/>
        </authorList>
    </citation>
    <scope>NUCLEOTIDE SEQUENCE [LARGE SCALE GENOMIC DNA]</scope>
    <source>
        <strain evidence="4">FDAARGOS_1538</strain>
    </source>
</reference>
<comment type="caution">
    <text evidence="3">The sequence shown here is derived from an EMBL/GenBank/DDBJ whole genome shotgun (WGS) entry which is preliminary data.</text>
</comment>
<dbReference type="Proteomes" id="UP001198374">
    <property type="component" value="Unassembled WGS sequence"/>
</dbReference>
<name>A0ABS7YY24_9FIRM</name>
<dbReference type="InterPro" id="IPR016181">
    <property type="entry name" value="Acyl_CoA_acyltransferase"/>
</dbReference>
<dbReference type="SUPFAM" id="SSF55729">
    <property type="entry name" value="Acyl-CoA N-acyltransferases (Nat)"/>
    <property type="match status" value="1"/>
</dbReference>
<keyword evidence="4" id="KW-1185">Reference proteome</keyword>
<dbReference type="PROSITE" id="PS51729">
    <property type="entry name" value="GNAT_YJDJ"/>
    <property type="match status" value="1"/>
</dbReference>
<accession>A0ABS7YY24</accession>
<dbReference type="Pfam" id="PF14542">
    <property type="entry name" value="Acetyltransf_CG"/>
    <property type="match status" value="1"/>
</dbReference>
<feature type="domain" description="N-acetyltransferase" evidence="1">
    <location>
        <begin position="1"/>
        <end position="92"/>
    </location>
</feature>
<evidence type="ECO:0000259" key="1">
    <source>
        <dbReference type="PROSITE" id="PS51186"/>
    </source>
</evidence>
<proteinExistence type="predicted"/>
<dbReference type="EMBL" id="JAIWIY010000001">
    <property type="protein sequence ID" value="MCA2095878.1"/>
    <property type="molecule type" value="Genomic_DNA"/>
</dbReference>
<dbReference type="CDD" id="cd04301">
    <property type="entry name" value="NAT_SF"/>
    <property type="match status" value="1"/>
</dbReference>
<dbReference type="PANTHER" id="PTHR31435:SF10">
    <property type="entry name" value="BSR4717 PROTEIN"/>
    <property type="match status" value="1"/>
</dbReference>
<dbReference type="InterPro" id="IPR045057">
    <property type="entry name" value="Gcn5-rel_NAT"/>
</dbReference>
<feature type="domain" description="N-acetyltransferase" evidence="2">
    <location>
        <begin position="5"/>
        <end position="91"/>
    </location>
</feature>
<dbReference type="RefSeq" id="WP_209773028.1">
    <property type="nucleotide sequence ID" value="NZ_JAGGLO010000003.1"/>
</dbReference>
<sequence>MIKVKMNPDKFRAEALDDEKIIGLCEYKINGDVLDVYHTEVDKAYGGKGLAGKLLDQVVDFARAEKKKIYPTCSYVLKKFDQDESYKDLDAR</sequence>
<dbReference type="InterPro" id="IPR031165">
    <property type="entry name" value="GNAT_YJDJ"/>
</dbReference>